<feature type="transmembrane region" description="Helical" evidence="1">
    <location>
        <begin position="612"/>
        <end position="635"/>
    </location>
</feature>
<evidence type="ECO:0000313" key="5">
    <source>
        <dbReference type="Proteomes" id="UP000186922"/>
    </source>
</evidence>
<dbReference type="InterPro" id="IPR006621">
    <property type="entry name" value="Nose-resist-to-fluoxetine_N"/>
</dbReference>
<feature type="domain" description="Nose resistant-to-fluoxetine protein N-terminal" evidence="3">
    <location>
        <begin position="62"/>
        <end position="185"/>
    </location>
</feature>
<dbReference type="Proteomes" id="UP000186922">
    <property type="component" value="Unassembled WGS sequence"/>
</dbReference>
<reference evidence="4 5" key="1">
    <citation type="journal article" date="2016" name="Nat. Commun.">
        <title>Extremotolerant tardigrade genome and improved radiotolerance of human cultured cells by tardigrade-unique protein.</title>
        <authorList>
            <person name="Hashimoto T."/>
            <person name="Horikawa D.D."/>
            <person name="Saito Y."/>
            <person name="Kuwahara H."/>
            <person name="Kozuka-Hata H."/>
            <person name="Shin-I T."/>
            <person name="Minakuchi Y."/>
            <person name="Ohishi K."/>
            <person name="Motoyama A."/>
            <person name="Aizu T."/>
            <person name="Enomoto A."/>
            <person name="Kondo K."/>
            <person name="Tanaka S."/>
            <person name="Hara Y."/>
            <person name="Koshikawa S."/>
            <person name="Sagara H."/>
            <person name="Miura T."/>
            <person name="Yokobori S."/>
            <person name="Miyagawa K."/>
            <person name="Suzuki Y."/>
            <person name="Kubo T."/>
            <person name="Oyama M."/>
            <person name="Kohara Y."/>
            <person name="Fujiyama A."/>
            <person name="Arakawa K."/>
            <person name="Katayama T."/>
            <person name="Toyoda A."/>
            <person name="Kunieda T."/>
        </authorList>
    </citation>
    <scope>NUCLEOTIDE SEQUENCE [LARGE SCALE GENOMIC DNA]</scope>
    <source>
        <strain evidence="4 5">YOKOZUNA-1</strain>
    </source>
</reference>
<feature type="transmembrane region" description="Helical" evidence="1">
    <location>
        <begin position="395"/>
        <end position="413"/>
    </location>
</feature>
<dbReference type="SMART" id="SM00703">
    <property type="entry name" value="NRF"/>
    <property type="match status" value="1"/>
</dbReference>
<feature type="transmembrane region" description="Helical" evidence="1">
    <location>
        <begin position="309"/>
        <end position="328"/>
    </location>
</feature>
<dbReference type="EMBL" id="BDGG01000001">
    <property type="protein sequence ID" value="GAU88231.1"/>
    <property type="molecule type" value="Genomic_DNA"/>
</dbReference>
<dbReference type="OrthoDB" id="207378at2759"/>
<protein>
    <recommendedName>
        <fullName evidence="3">Nose resistant-to-fluoxetine protein N-terminal domain-containing protein</fullName>
    </recommendedName>
</protein>
<evidence type="ECO:0000313" key="4">
    <source>
        <dbReference type="EMBL" id="GAU88231.1"/>
    </source>
</evidence>
<feature type="transmembrane region" description="Helical" evidence="1">
    <location>
        <begin position="194"/>
        <end position="220"/>
    </location>
</feature>
<proteinExistence type="predicted"/>
<feature type="transmembrane region" description="Helical" evidence="1">
    <location>
        <begin position="490"/>
        <end position="513"/>
    </location>
</feature>
<keyword evidence="1" id="KW-0472">Membrane</keyword>
<feature type="transmembrane region" description="Helical" evidence="1">
    <location>
        <begin position="694"/>
        <end position="713"/>
    </location>
</feature>
<keyword evidence="2" id="KW-0732">Signal</keyword>
<feature type="transmembrane region" description="Helical" evidence="1">
    <location>
        <begin position="542"/>
        <end position="560"/>
    </location>
</feature>
<sequence>MRRSVVLPSLGLLLLACSTNALNSAFDKETLGMQVMLTNWNSNESIHTLITEIENQIPMNTSRECKTAVHQWVFDLMMKKPYSLKMVDAFGKLPSGVGLGHILIFGDFDQCLGVRNVTGTGEPVSNYCLARMRHPGVARAGLPVLPAYGVCLPLACANQNDTNAFVTGLFRPLKAAEELEAINSVCVFKVARDAGFYVMVAIISLILATVAAAIVVDLIYRRRYEEGNHAVLNGTDQSLELPQVTGTKVVSHGNGTTLTTHNFESKQVITKSKYGYANVPMFLKPLLCWNFMTNLRSIFASGNEGDISFLHGFRVLSMWWIILGHTYYFGRNFFENTLTFYGDVRTAMFQIVLNAGYAVDSFFLLSGLLISYVLLRDLQKNNGRLNWALVYFHRWWRLTPVYLYVMMMYVYILPHGFQSPFKLLIAQEGAPTEYCKSYWWSNMLYINNFFPLFKKIQCMNWTWFLALDMQFFLITPILVFILYKSRVAGMAIIGVIITACIATTMGIIGYYGLPIHFWQEEYYNATETGYHKDIDYIYEKPYTRITPFVIGVLLGYIFVTKEAHKFAGNSRLMGLVGWAVCTAIAIPLIFGFHFNEWYIEKPPQRMTIGGRVVYGGIQRLGWSLVVGWVLFACQYGYAGPVRRFLGSRFWRPLSNLTYGAYLVHMLTLQLYFASQRHMVYYSPLNMTAIFLSQLVLAYLVALKLAVFIEVPLLRLERLLIRKSL</sequence>
<name>A0A1D1UFK8_RAMVA</name>
<feature type="chain" id="PRO_5008897170" description="Nose resistant-to-fluoxetine protein N-terminal domain-containing protein" evidence="2">
    <location>
        <begin position="22"/>
        <end position="724"/>
    </location>
</feature>
<feature type="transmembrane region" description="Helical" evidence="1">
    <location>
        <begin position="572"/>
        <end position="592"/>
    </location>
</feature>
<dbReference type="PANTHER" id="PTHR11161:SF0">
    <property type="entry name" value="O-ACYLTRANSFERASE LIKE PROTEIN"/>
    <property type="match status" value="1"/>
</dbReference>
<feature type="transmembrane region" description="Helical" evidence="1">
    <location>
        <begin position="348"/>
        <end position="375"/>
    </location>
</feature>
<comment type="caution">
    <text evidence="4">The sequence shown here is derived from an EMBL/GenBank/DDBJ whole genome shotgun (WGS) entry which is preliminary data.</text>
</comment>
<keyword evidence="5" id="KW-1185">Reference proteome</keyword>
<dbReference type="InterPro" id="IPR002656">
    <property type="entry name" value="Acyl_transf_3_dom"/>
</dbReference>
<accession>A0A1D1UFK8</accession>
<feature type="signal peptide" evidence="2">
    <location>
        <begin position="1"/>
        <end position="21"/>
    </location>
</feature>
<evidence type="ECO:0000259" key="3">
    <source>
        <dbReference type="SMART" id="SM00703"/>
    </source>
</evidence>
<dbReference type="InterPro" id="IPR052728">
    <property type="entry name" value="O2_lipid_transport_reg"/>
</dbReference>
<dbReference type="AlphaFoldDB" id="A0A1D1UFK8"/>
<dbReference type="Pfam" id="PF20146">
    <property type="entry name" value="NRF"/>
    <property type="match status" value="1"/>
</dbReference>
<dbReference type="PROSITE" id="PS51257">
    <property type="entry name" value="PROKAR_LIPOPROTEIN"/>
    <property type="match status" value="1"/>
</dbReference>
<gene>
    <name evidence="4" type="primary">RvY_00971-1</name>
    <name evidence="4" type="synonym">RvY_00971.1</name>
    <name evidence="4" type="ORF">RvY_00971</name>
</gene>
<dbReference type="PANTHER" id="PTHR11161">
    <property type="entry name" value="O-ACYLTRANSFERASE"/>
    <property type="match status" value="1"/>
</dbReference>
<feature type="transmembrane region" description="Helical" evidence="1">
    <location>
        <begin position="656"/>
        <end position="674"/>
    </location>
</feature>
<keyword evidence="1" id="KW-1133">Transmembrane helix</keyword>
<evidence type="ECO:0000256" key="1">
    <source>
        <dbReference type="SAM" id="Phobius"/>
    </source>
</evidence>
<dbReference type="GO" id="GO:0016747">
    <property type="term" value="F:acyltransferase activity, transferring groups other than amino-acyl groups"/>
    <property type="evidence" value="ECO:0007669"/>
    <property type="project" value="InterPro"/>
</dbReference>
<dbReference type="Pfam" id="PF01757">
    <property type="entry name" value="Acyl_transf_3"/>
    <property type="match status" value="1"/>
</dbReference>
<evidence type="ECO:0000256" key="2">
    <source>
        <dbReference type="SAM" id="SignalP"/>
    </source>
</evidence>
<feature type="transmembrane region" description="Helical" evidence="1">
    <location>
        <begin position="461"/>
        <end position="483"/>
    </location>
</feature>
<keyword evidence="1" id="KW-0812">Transmembrane</keyword>
<organism evidence="4 5">
    <name type="scientific">Ramazzottius varieornatus</name>
    <name type="common">Water bear</name>
    <name type="synonym">Tardigrade</name>
    <dbReference type="NCBI Taxonomy" id="947166"/>
    <lineage>
        <taxon>Eukaryota</taxon>
        <taxon>Metazoa</taxon>
        <taxon>Ecdysozoa</taxon>
        <taxon>Tardigrada</taxon>
        <taxon>Eutardigrada</taxon>
        <taxon>Parachela</taxon>
        <taxon>Hypsibioidea</taxon>
        <taxon>Ramazzottiidae</taxon>
        <taxon>Ramazzottius</taxon>
    </lineage>
</organism>